<keyword evidence="2" id="KW-1185">Reference proteome</keyword>
<reference evidence="1" key="1">
    <citation type="submission" date="2022-10" db="EMBL/GenBank/DDBJ databases">
        <title>Tapping the CABI collections for fungal endophytes: first genome assemblies for Collariella, Neodidymelliopsis, Ascochyta clinopodiicola, Didymella pomorum, Didymosphaeria variabile, Neocosmospora piperis and Neocucurbitaria cava.</title>
        <authorList>
            <person name="Hill R."/>
        </authorList>
    </citation>
    <scope>NUCLEOTIDE SEQUENCE</scope>
    <source>
        <strain evidence="1">IMI 356815</strain>
    </source>
</reference>
<name>A0A9W8XRP3_9PLEO</name>
<dbReference type="AlphaFoldDB" id="A0A9W8XRP3"/>
<sequence>MLVTRGGPPQWKPQPLPYTLLKDTGLSPDDVKAAKLPRYPFEPAFRALATMNPSLKLDDIDIVTRRNSLRKLLDFAAGKAQDPFRMDFHMVNDTLFISRKEGSAAFMIHGPHNAGYGHSFEATFTKAQTGLDQSYSHHRVIRYPLGHLNCVVQFEVDAYYDDDQGRSGSMQPQDPVEDVVASMANLSTSPSQGSNFPLGATKVIHEGNLVDPSKLAELKVHGKNRRDPMPQMWFSRTPYLIEGRHVEGEVRSIRYTHVEAQFGTWEADHQQALCKLVSLLALLKGIVSGMEGRSAILLCEEKRAPLTIFAAKNLGAVLPRDVMEKYWRLEDRFS</sequence>
<evidence type="ECO:0000313" key="2">
    <source>
        <dbReference type="Proteomes" id="UP001140513"/>
    </source>
</evidence>
<evidence type="ECO:0008006" key="3">
    <source>
        <dbReference type="Google" id="ProtNLM"/>
    </source>
</evidence>
<accession>A0A9W8XRP3</accession>
<organism evidence="1 2">
    <name type="scientific">Didymosphaeria variabile</name>
    <dbReference type="NCBI Taxonomy" id="1932322"/>
    <lineage>
        <taxon>Eukaryota</taxon>
        <taxon>Fungi</taxon>
        <taxon>Dikarya</taxon>
        <taxon>Ascomycota</taxon>
        <taxon>Pezizomycotina</taxon>
        <taxon>Dothideomycetes</taxon>
        <taxon>Pleosporomycetidae</taxon>
        <taxon>Pleosporales</taxon>
        <taxon>Massarineae</taxon>
        <taxon>Didymosphaeriaceae</taxon>
        <taxon>Didymosphaeria</taxon>
    </lineage>
</organism>
<protein>
    <recommendedName>
        <fullName evidence="3">Geranylgeranyl pyrophosphate synthetase</fullName>
    </recommendedName>
</protein>
<dbReference type="PANTHER" id="PTHR35179">
    <property type="entry name" value="PROTEIN CBG02620"/>
    <property type="match status" value="1"/>
</dbReference>
<dbReference type="OrthoDB" id="420564at2759"/>
<dbReference type="GeneID" id="80905374"/>
<dbReference type="PANTHER" id="PTHR35179:SF1">
    <property type="entry name" value="INTEGRAL MEMBRANE PROTEIN"/>
    <property type="match status" value="1"/>
</dbReference>
<evidence type="ECO:0000313" key="1">
    <source>
        <dbReference type="EMBL" id="KAJ4357269.1"/>
    </source>
</evidence>
<dbReference type="Proteomes" id="UP001140513">
    <property type="component" value="Unassembled WGS sequence"/>
</dbReference>
<dbReference type="EMBL" id="JAPEUX010000002">
    <property type="protein sequence ID" value="KAJ4357269.1"/>
    <property type="molecule type" value="Genomic_DNA"/>
</dbReference>
<proteinExistence type="predicted"/>
<comment type="caution">
    <text evidence="1">The sequence shown here is derived from an EMBL/GenBank/DDBJ whole genome shotgun (WGS) entry which is preliminary data.</text>
</comment>
<gene>
    <name evidence="1" type="ORF">N0V89_001844</name>
</gene>
<dbReference type="RefSeq" id="XP_056074128.1">
    <property type="nucleotide sequence ID" value="XM_056210655.1"/>
</dbReference>